<dbReference type="GO" id="GO:0120010">
    <property type="term" value="P:intermembrane phospholipid transfer"/>
    <property type="evidence" value="ECO:0007669"/>
    <property type="project" value="TreeGrafter"/>
</dbReference>
<dbReference type="PATRIC" id="fig|1236703.3.peg.136"/>
<dbReference type="PRINTS" id="PR01805">
    <property type="entry name" value="VACJLIPOPROT"/>
</dbReference>
<dbReference type="GO" id="GO:0016020">
    <property type="term" value="C:membrane"/>
    <property type="evidence" value="ECO:0007669"/>
    <property type="project" value="InterPro"/>
</dbReference>
<comment type="caution">
    <text evidence="3">The sequence shown here is derived from an EMBL/GenBank/DDBJ whole genome shotgun (WGS) entry which is preliminary data.</text>
</comment>
<dbReference type="EMBL" id="AMSD01000001">
    <property type="protein sequence ID" value="EPE37689.1"/>
    <property type="molecule type" value="Genomic_DNA"/>
</dbReference>
<dbReference type="AlphaFoldDB" id="S3DKN9"/>
<dbReference type="InterPro" id="IPR007428">
    <property type="entry name" value="MlaA"/>
</dbReference>
<dbReference type="eggNOG" id="COG2853">
    <property type="taxonomic scope" value="Bacteria"/>
</dbReference>
<sequence length="244" mass="28648">MIRALILLFFVASSVGCSISTRINENNNKDPLEDLNRIIWEINYDYLDPYILYPVSFFYISKVPIPIRSCIKNFLGNLSEPSSMINTLLMQDPKKSLHHFNRFLLNSTFGMLGCIDVASLLGINSYSHKKFSHFLGYYGLENGPYLMLPFYGPLIPREIANLVDFLYPPLFYINSIFYLKMFFEYMESRFSLSSQEIQLKNSLDPYILFREMYLQNQTFKSGIKINDYSDDEEDYLDIFLDKMK</sequence>
<name>S3DKN9_9GAMM</name>
<dbReference type="PANTHER" id="PTHR30035">
    <property type="entry name" value="LIPOPROTEIN VACJ-RELATED"/>
    <property type="match status" value="1"/>
</dbReference>
<accession>S3DKN9</accession>
<proteinExistence type="inferred from homology"/>
<reference evidence="3 4" key="1">
    <citation type="journal article" date="2014" name="Environ. Microbiol.">
        <title>Genomic signatures of obligate host dependence in the luminous bacterial symbiont of a vertebrate.</title>
        <authorList>
            <person name="Hendry T.A."/>
            <person name="de Wet J.R."/>
            <person name="Dunlap P.V."/>
        </authorList>
    </citation>
    <scope>NUCLEOTIDE SEQUENCE [LARGE SCALE GENOMIC DNA]</scope>
    <source>
        <strain evidence="3 4">Akat1</strain>
    </source>
</reference>
<dbReference type="Pfam" id="PF04333">
    <property type="entry name" value="MlaA"/>
    <property type="match status" value="1"/>
</dbReference>
<dbReference type="STRING" id="28176.CF66_2277"/>
<dbReference type="PANTHER" id="PTHR30035:SF3">
    <property type="entry name" value="INTERMEMBRANE PHOSPHOLIPID TRANSPORT SYSTEM LIPOPROTEIN MLAA"/>
    <property type="match status" value="1"/>
</dbReference>
<evidence type="ECO:0000313" key="3">
    <source>
        <dbReference type="EMBL" id="EPE37689.1"/>
    </source>
</evidence>
<dbReference type="Proteomes" id="UP000053688">
    <property type="component" value="Unassembled WGS sequence"/>
</dbReference>
<evidence type="ECO:0000256" key="1">
    <source>
        <dbReference type="ARBA" id="ARBA00010634"/>
    </source>
</evidence>
<evidence type="ECO:0000313" key="4">
    <source>
        <dbReference type="Proteomes" id="UP000053688"/>
    </source>
</evidence>
<gene>
    <name evidence="3" type="ORF">O1U_0148</name>
</gene>
<protein>
    <submittedName>
        <fullName evidence="3">VacJ like protein</fullName>
    </submittedName>
</protein>
<organism evidence="3 4">
    <name type="scientific">Candidatus Photodesmus katoptron Akat1</name>
    <dbReference type="NCBI Taxonomy" id="1236703"/>
    <lineage>
        <taxon>Bacteria</taxon>
        <taxon>Pseudomonadati</taxon>
        <taxon>Pseudomonadota</taxon>
        <taxon>Gammaproteobacteria</taxon>
        <taxon>Vibrionales</taxon>
        <taxon>Vibrionaceae</taxon>
        <taxon>Candidatus Photodesmus</taxon>
    </lineage>
</organism>
<comment type="similarity">
    <text evidence="1">Belongs to the MlaA family.</text>
</comment>
<keyword evidence="2" id="KW-0732">Signal</keyword>
<dbReference type="RefSeq" id="WP_016503487.1">
    <property type="nucleotide sequence ID" value="NZ_AMSD01000001.1"/>
</dbReference>
<evidence type="ECO:0000256" key="2">
    <source>
        <dbReference type="ARBA" id="ARBA00022729"/>
    </source>
</evidence>
<dbReference type="PROSITE" id="PS51257">
    <property type="entry name" value="PROKAR_LIPOPROTEIN"/>
    <property type="match status" value="1"/>
</dbReference>
<keyword evidence="4" id="KW-1185">Reference proteome</keyword>